<dbReference type="InterPro" id="IPR027806">
    <property type="entry name" value="HARBI1_dom"/>
</dbReference>
<comment type="cofactor">
    <cofactor evidence="1">
        <name>a divalent metal cation</name>
        <dbReference type="ChEBI" id="CHEBI:60240"/>
    </cofactor>
</comment>
<comment type="caution">
    <text evidence="4">The sequence shown here is derived from an EMBL/GenBank/DDBJ whole genome shotgun (WGS) entry which is preliminary data.</text>
</comment>
<organism evidence="4 6">
    <name type="scientific">Phytophthora fragariae</name>
    <dbReference type="NCBI Taxonomy" id="53985"/>
    <lineage>
        <taxon>Eukaryota</taxon>
        <taxon>Sar</taxon>
        <taxon>Stramenopiles</taxon>
        <taxon>Oomycota</taxon>
        <taxon>Peronosporomycetes</taxon>
        <taxon>Peronosporales</taxon>
        <taxon>Peronosporaceae</taxon>
        <taxon>Phytophthora</taxon>
    </lineage>
</organism>
<accession>A0A6A3HTI6</accession>
<dbReference type="EMBL" id="QXFX01003273">
    <property type="protein sequence ID" value="KAE9070077.1"/>
    <property type="molecule type" value="Genomic_DNA"/>
</dbReference>
<dbReference type="AlphaFoldDB" id="A0A6A3HTI6"/>
<evidence type="ECO:0000313" key="6">
    <source>
        <dbReference type="Proteomes" id="UP000460718"/>
    </source>
</evidence>
<proteinExistence type="predicted"/>
<evidence type="ECO:0000256" key="2">
    <source>
        <dbReference type="ARBA" id="ARBA00022723"/>
    </source>
</evidence>
<reference evidence="6 7" key="1">
    <citation type="submission" date="2018-09" db="EMBL/GenBank/DDBJ databases">
        <title>Genomic investigation of the strawberry pathogen Phytophthora fragariae indicates pathogenicity is determined by transcriptional variation in three key races.</title>
        <authorList>
            <person name="Adams T.M."/>
            <person name="Armitage A.D."/>
            <person name="Sobczyk M.K."/>
            <person name="Bates H.J."/>
            <person name="Dunwell J.M."/>
            <person name="Nellist C.F."/>
            <person name="Harrison R.J."/>
        </authorList>
    </citation>
    <scope>NUCLEOTIDE SEQUENCE [LARGE SCALE GENOMIC DNA]</scope>
    <source>
        <strain evidence="5 7">ONT-3</strain>
        <strain evidence="4 6">SCRP245</strain>
    </source>
</reference>
<dbReference type="GO" id="GO:0046872">
    <property type="term" value="F:metal ion binding"/>
    <property type="evidence" value="ECO:0007669"/>
    <property type="project" value="UniProtKB-KW"/>
</dbReference>
<dbReference type="Pfam" id="PF13359">
    <property type="entry name" value="DDE_Tnp_4"/>
    <property type="match status" value="1"/>
</dbReference>
<gene>
    <name evidence="5" type="ORF">PF010_g26427</name>
    <name evidence="4" type="ORF">PF011_g25301</name>
</gene>
<evidence type="ECO:0000313" key="7">
    <source>
        <dbReference type="Proteomes" id="UP000488956"/>
    </source>
</evidence>
<evidence type="ECO:0000313" key="4">
    <source>
        <dbReference type="EMBL" id="KAE8973320.1"/>
    </source>
</evidence>
<evidence type="ECO:0000259" key="3">
    <source>
        <dbReference type="Pfam" id="PF13359"/>
    </source>
</evidence>
<protein>
    <recommendedName>
        <fullName evidence="3">DDE Tnp4 domain-containing protein</fullName>
    </recommendedName>
</protein>
<feature type="domain" description="DDE Tnp4" evidence="3">
    <location>
        <begin position="170"/>
        <end position="332"/>
    </location>
</feature>
<dbReference type="Proteomes" id="UP000488956">
    <property type="component" value="Unassembled WGS sequence"/>
</dbReference>
<evidence type="ECO:0000256" key="1">
    <source>
        <dbReference type="ARBA" id="ARBA00001968"/>
    </source>
</evidence>
<name>A0A6A3HTI6_9STRA</name>
<dbReference type="PANTHER" id="PTHR34615:SF1">
    <property type="entry name" value="PX DOMAIN-CONTAINING PROTEIN"/>
    <property type="match status" value="1"/>
</dbReference>
<keyword evidence="2" id="KW-0479">Metal-binding</keyword>
<sequence>MTADEILLLCALLEDTGCSDAMVLMLEALYRPLVERPVVPNIRFCITATTDVDAEFDFRFDVAGILQLVSLFELPEWVTTKHRDCVHKTEALFILLHRLSYPKRLADMHKTFGRSEGALSRIVLHMVEVLFDRYEESIYFHKHILQSRIAIYADAINQKGAPMANIFGFIDGTKNAIYRPSPCAGSNENLQRQVYSGHKRVHCLNCQCITTPDGLALHFWGLIEGRRHDVTLLRESKLLNYFEQNQDIFGGYAVYGDPAYGISRYIVSGFRGASTSTREKAFKSAMSSVRESVEWSFGRLKTLWAIIDFKKSNKIRLSPVGKYVMISMLMTNCHCCYYKGNPISSFFALAPPSL</sequence>
<dbReference type="PANTHER" id="PTHR34615">
    <property type="entry name" value="PX DOMAIN-CONTAINING PROTEIN"/>
    <property type="match status" value="1"/>
</dbReference>
<dbReference type="Proteomes" id="UP000460718">
    <property type="component" value="Unassembled WGS sequence"/>
</dbReference>
<dbReference type="EMBL" id="QXFW01003058">
    <property type="protein sequence ID" value="KAE8973320.1"/>
    <property type="molecule type" value="Genomic_DNA"/>
</dbReference>
<evidence type="ECO:0000313" key="5">
    <source>
        <dbReference type="EMBL" id="KAE9070077.1"/>
    </source>
</evidence>